<dbReference type="KEGG" id="sal:Sala_2397"/>
<dbReference type="OrthoDB" id="1523552at2"/>
<dbReference type="AlphaFoldDB" id="Q1GQG6"/>
<evidence type="ECO:0000313" key="2">
    <source>
        <dbReference type="EMBL" id="ABF54106.1"/>
    </source>
</evidence>
<keyword evidence="3" id="KW-1185">Reference proteome</keyword>
<keyword evidence="1" id="KW-0472">Membrane</keyword>
<feature type="transmembrane region" description="Helical" evidence="1">
    <location>
        <begin position="210"/>
        <end position="236"/>
    </location>
</feature>
<dbReference type="Pfam" id="PF07386">
    <property type="entry name" value="DUF1499"/>
    <property type="match status" value="1"/>
</dbReference>
<evidence type="ECO:0000313" key="3">
    <source>
        <dbReference type="Proteomes" id="UP000006578"/>
    </source>
</evidence>
<dbReference type="InterPro" id="IPR010865">
    <property type="entry name" value="DUF1499"/>
</dbReference>
<evidence type="ECO:0008006" key="4">
    <source>
        <dbReference type="Google" id="ProtNLM"/>
    </source>
</evidence>
<reference evidence="2 3" key="1">
    <citation type="journal article" date="2009" name="Proc. Natl. Acad. Sci. U.S.A.">
        <title>The genomic basis of trophic strategy in marine bacteria.</title>
        <authorList>
            <person name="Lauro F.M."/>
            <person name="McDougald D."/>
            <person name="Thomas T."/>
            <person name="Williams T.J."/>
            <person name="Egan S."/>
            <person name="Rice S."/>
            <person name="DeMaere M.Z."/>
            <person name="Ting L."/>
            <person name="Ertan H."/>
            <person name="Johnson J."/>
            <person name="Ferriera S."/>
            <person name="Lapidus A."/>
            <person name="Anderson I."/>
            <person name="Kyrpides N."/>
            <person name="Munk A.C."/>
            <person name="Detter C."/>
            <person name="Han C.S."/>
            <person name="Brown M.V."/>
            <person name="Robb F.T."/>
            <person name="Kjelleberg S."/>
            <person name="Cavicchioli R."/>
        </authorList>
    </citation>
    <scope>NUCLEOTIDE SEQUENCE [LARGE SCALE GENOMIC DNA]</scope>
    <source>
        <strain evidence="3">DSM 13593 / LMG 18877 / RB2256</strain>
    </source>
</reference>
<feature type="transmembrane region" description="Helical" evidence="1">
    <location>
        <begin position="183"/>
        <end position="204"/>
    </location>
</feature>
<dbReference type="HOGENOM" id="CLU_658728_0_0_5"/>
<dbReference type="EMBL" id="CP000356">
    <property type="protein sequence ID" value="ABF54106.1"/>
    <property type="molecule type" value="Genomic_DNA"/>
</dbReference>
<evidence type="ECO:0000256" key="1">
    <source>
        <dbReference type="SAM" id="Phobius"/>
    </source>
</evidence>
<protein>
    <recommendedName>
        <fullName evidence="4">DUF1499 domain-containing protein</fullName>
    </recommendedName>
</protein>
<dbReference type="eggNOG" id="COG4446">
    <property type="taxonomic scope" value="Bacteria"/>
</dbReference>
<name>Q1GQG6_SPHAL</name>
<proteinExistence type="predicted"/>
<keyword evidence="1" id="KW-0812">Transmembrane</keyword>
<sequence length="417" mass="45048">MYRHSEDGTPKMVIFVTRRAADKRHLSTGSAESRHLQVAMIECRYSLNTWDAGSHLLLDGGWEASRRAAAGRGMRPVRRQCLPASAATQGCPGGGGCRTRGLRTTPLGCRARRSSFVVPAQVTPGTCYHPVRTRAGAGYIRPSFYWRRRPAAGMRRACVASCRIFQEGKTVARSTGTERTGRFSLWLAFASLLIAATGLTLARYDLIAKIPGFLSMLAGAAVAFAATIAALAALLLARRQQATSRGAAYVALLLSLPLVLFVASRPLVARDVPPIHDVTTDLAAPPQFQSLPLRADNLAGVGSIAEWRRIHAAGYPDIQPIMIRRPAADVMSDARKLASARGWDIARYDVAAGALEATASTSYIRFKDDVVVRVRPSADGTQSIVDMRSVSRVGISDFGVNASRIRDFLRDLSASEQ</sequence>
<feature type="transmembrane region" description="Helical" evidence="1">
    <location>
        <begin position="248"/>
        <end position="268"/>
    </location>
</feature>
<organism evidence="2 3">
    <name type="scientific">Sphingopyxis alaskensis (strain DSM 13593 / LMG 18877 / RB2256)</name>
    <name type="common">Sphingomonas alaskensis</name>
    <dbReference type="NCBI Taxonomy" id="317655"/>
    <lineage>
        <taxon>Bacteria</taxon>
        <taxon>Pseudomonadati</taxon>
        <taxon>Pseudomonadota</taxon>
        <taxon>Alphaproteobacteria</taxon>
        <taxon>Sphingomonadales</taxon>
        <taxon>Sphingomonadaceae</taxon>
        <taxon>Sphingopyxis</taxon>
    </lineage>
</organism>
<keyword evidence="1" id="KW-1133">Transmembrane helix</keyword>
<accession>Q1GQG6</accession>
<dbReference type="Proteomes" id="UP000006578">
    <property type="component" value="Chromosome"/>
</dbReference>
<dbReference type="STRING" id="317655.Sala_2397"/>
<gene>
    <name evidence="2" type="ordered locus">Sala_2397</name>
</gene>